<evidence type="ECO:0000256" key="3">
    <source>
        <dbReference type="ARBA" id="ARBA00022801"/>
    </source>
</evidence>
<dbReference type="GO" id="GO:0046872">
    <property type="term" value="F:metal ion binding"/>
    <property type="evidence" value="ECO:0007669"/>
    <property type="project" value="UniProtKB-KW"/>
</dbReference>
<dbReference type="Gene3D" id="3.40.720.10">
    <property type="entry name" value="Alkaline Phosphatase, subunit A"/>
    <property type="match status" value="1"/>
</dbReference>
<dbReference type="eggNOG" id="COG3119">
    <property type="taxonomic scope" value="Bacteria"/>
</dbReference>
<evidence type="ECO:0000313" key="7">
    <source>
        <dbReference type="Proteomes" id="UP000000844"/>
    </source>
</evidence>
<dbReference type="InterPro" id="IPR050738">
    <property type="entry name" value="Sulfatase"/>
</dbReference>
<dbReference type="InterPro" id="IPR024607">
    <property type="entry name" value="Sulfatase_CS"/>
</dbReference>
<dbReference type="PROSITE" id="PS00149">
    <property type="entry name" value="SULFATASE_2"/>
    <property type="match status" value="1"/>
</dbReference>
<dbReference type="CDD" id="cd16152">
    <property type="entry name" value="sulfatase_like"/>
    <property type="match status" value="1"/>
</dbReference>
<keyword evidence="7" id="KW-1185">Reference proteome</keyword>
<evidence type="ECO:0000256" key="2">
    <source>
        <dbReference type="ARBA" id="ARBA00022723"/>
    </source>
</evidence>
<dbReference type="SUPFAM" id="SSF53649">
    <property type="entry name" value="Alkaline phosphatase-like"/>
    <property type="match status" value="1"/>
</dbReference>
<organism evidence="6 7">
    <name type="scientific">Stackebrandtia nassauensis (strain DSM 44728 / CIP 108903 / NRRL B-16338 / NBRC 102104 / LLR-40K-21)</name>
    <dbReference type="NCBI Taxonomy" id="446470"/>
    <lineage>
        <taxon>Bacteria</taxon>
        <taxon>Bacillati</taxon>
        <taxon>Actinomycetota</taxon>
        <taxon>Actinomycetes</taxon>
        <taxon>Glycomycetales</taxon>
        <taxon>Glycomycetaceae</taxon>
        <taxon>Stackebrandtia</taxon>
    </lineage>
</organism>
<protein>
    <submittedName>
        <fullName evidence="6">Sulfatase</fullName>
    </submittedName>
</protein>
<proteinExistence type="inferred from homology"/>
<dbReference type="Proteomes" id="UP000000844">
    <property type="component" value="Chromosome"/>
</dbReference>
<comment type="similarity">
    <text evidence="1">Belongs to the sulfatase family.</text>
</comment>
<evidence type="ECO:0000313" key="6">
    <source>
        <dbReference type="EMBL" id="ADD41283.1"/>
    </source>
</evidence>
<evidence type="ECO:0000256" key="1">
    <source>
        <dbReference type="ARBA" id="ARBA00008779"/>
    </source>
</evidence>
<name>D3PWC6_STANL</name>
<sequence>MSARPNVIVVFTDQQRWDTTGAQGNPLGLTPNFDRMADTGTHARLAVTPNPVCGPARAALQTGRYPTANGCYRNAIPLPESERTLAHHFADAGYDTGYVGKWHLADADPVPESQRGGYGEWLAANTLEFTSDAYRTIVYGQDGEPVLLPGYRSDACFDAAIRFVTDHHDRPFYLFLSLLEPHHQNEVDDYPAPDGYEQRYQGRWMPPDLAALSANGGTAHRHMGGYLGQIARVDEGLGRLHDALRSLGLAEDTIVAYTSDHGCHFKTRNSEYKRSAHDASIRVPLAISGPGFTGGSRIDRPVSTVDLPPTLLDAAGIAVPEAMQGTSFLPLVRDPGAEFPDEAFIQVSEAQCGRAIRTKRWLYYVSDPDADGWDDAASSRYVETELYDLEHDPHQLNNLAGYPSHRGVCDELRSRLLARLAAAGEDAAEIVAAPEPVGAPVRHVDPVARSLSVPPIRFS</sequence>
<evidence type="ECO:0000259" key="5">
    <source>
        <dbReference type="Pfam" id="PF00884"/>
    </source>
</evidence>
<keyword evidence="2" id="KW-0479">Metal-binding</keyword>
<reference evidence="6 7" key="1">
    <citation type="journal article" date="2009" name="Stand. Genomic Sci.">
        <title>Complete genome sequence of Stackebrandtia nassauensis type strain (LLR-40K-21).</title>
        <authorList>
            <person name="Munk C."/>
            <person name="Lapidus A."/>
            <person name="Copeland A."/>
            <person name="Jando M."/>
            <person name="Mayilraj S."/>
            <person name="Glavina Del Rio T."/>
            <person name="Nolan M."/>
            <person name="Chen F."/>
            <person name="Lucas S."/>
            <person name="Tice H."/>
            <person name="Cheng J.F."/>
            <person name="Han C."/>
            <person name="Detter J.C."/>
            <person name="Bruce D."/>
            <person name="Goodwin L."/>
            <person name="Chain P."/>
            <person name="Pitluck S."/>
            <person name="Goker M."/>
            <person name="Ovchinikova G."/>
            <person name="Pati A."/>
            <person name="Ivanova N."/>
            <person name="Mavromatis K."/>
            <person name="Chen A."/>
            <person name="Palaniappan K."/>
            <person name="Land M."/>
            <person name="Hauser L."/>
            <person name="Chang Y.J."/>
            <person name="Jeffries C.D."/>
            <person name="Bristow J."/>
            <person name="Eisen J.A."/>
            <person name="Markowitz V."/>
            <person name="Hugenholtz P."/>
            <person name="Kyrpides N.C."/>
            <person name="Klenk H.P."/>
        </authorList>
    </citation>
    <scope>NUCLEOTIDE SEQUENCE [LARGE SCALE GENOMIC DNA]</scope>
    <source>
        <strain evidence="7">DSM 44728 / CIP 108903 / NRRL B-16338 / NBRC 102104 / LLR-40K-21</strain>
    </source>
</reference>
<dbReference type="Pfam" id="PF00884">
    <property type="entry name" value="Sulfatase"/>
    <property type="match status" value="1"/>
</dbReference>
<dbReference type="STRING" id="446470.Snas_1580"/>
<keyword evidence="4" id="KW-0106">Calcium</keyword>
<dbReference type="AlphaFoldDB" id="D3PWC6"/>
<accession>D3PWC6</accession>
<dbReference type="InterPro" id="IPR017850">
    <property type="entry name" value="Alkaline_phosphatase_core_sf"/>
</dbReference>
<feature type="domain" description="Sulfatase N-terminal" evidence="5">
    <location>
        <begin position="5"/>
        <end position="317"/>
    </location>
</feature>
<dbReference type="PANTHER" id="PTHR42693:SF53">
    <property type="entry name" value="ENDO-4-O-SULFATASE"/>
    <property type="match status" value="1"/>
</dbReference>
<dbReference type="PANTHER" id="PTHR42693">
    <property type="entry name" value="ARYLSULFATASE FAMILY MEMBER"/>
    <property type="match status" value="1"/>
</dbReference>
<dbReference type="RefSeq" id="WP_013016854.1">
    <property type="nucleotide sequence ID" value="NC_013947.1"/>
</dbReference>
<dbReference type="EMBL" id="CP001778">
    <property type="protein sequence ID" value="ADD41283.1"/>
    <property type="molecule type" value="Genomic_DNA"/>
</dbReference>
<keyword evidence="3" id="KW-0378">Hydrolase</keyword>
<dbReference type="HOGENOM" id="CLU_006332_9_3_11"/>
<dbReference type="GO" id="GO:0004065">
    <property type="term" value="F:arylsulfatase activity"/>
    <property type="evidence" value="ECO:0007669"/>
    <property type="project" value="TreeGrafter"/>
</dbReference>
<gene>
    <name evidence="6" type="ordered locus">Snas_1580</name>
</gene>
<dbReference type="KEGG" id="sna:Snas_1580"/>
<dbReference type="InterPro" id="IPR000917">
    <property type="entry name" value="Sulfatase_N"/>
</dbReference>
<evidence type="ECO:0000256" key="4">
    <source>
        <dbReference type="ARBA" id="ARBA00022837"/>
    </source>
</evidence>